<gene>
    <name evidence="2" type="ORF">GCM10007147_15740</name>
</gene>
<dbReference type="RefSeq" id="WP_017578209.1">
    <property type="nucleotide sequence ID" value="NZ_BMXL01000005.1"/>
</dbReference>
<comment type="caution">
    <text evidence="2">The sequence shown here is derived from an EMBL/GenBank/DDBJ whole genome shotgun (WGS) entry which is preliminary data.</text>
</comment>
<evidence type="ECO:0000313" key="2">
    <source>
        <dbReference type="EMBL" id="GHD21847.1"/>
    </source>
</evidence>
<feature type="transmembrane region" description="Helical" evidence="1">
    <location>
        <begin position="125"/>
        <end position="142"/>
    </location>
</feature>
<dbReference type="Pfam" id="PF13787">
    <property type="entry name" value="HXXEE"/>
    <property type="match status" value="1"/>
</dbReference>
<dbReference type="EMBL" id="BMXL01000005">
    <property type="protein sequence ID" value="GHD21847.1"/>
    <property type="molecule type" value="Genomic_DNA"/>
</dbReference>
<reference evidence="2 3" key="1">
    <citation type="journal article" date="2014" name="Int. J. Syst. Evol. Microbiol.">
        <title>Complete genome sequence of Corynebacterium casei LMG S-19264T (=DSM 44701T), isolated from a smear-ripened cheese.</title>
        <authorList>
            <consortium name="US DOE Joint Genome Institute (JGI-PGF)"/>
            <person name="Walter F."/>
            <person name="Albersmeier A."/>
            <person name="Kalinowski J."/>
            <person name="Ruckert C."/>
        </authorList>
    </citation>
    <scope>NUCLEOTIDE SEQUENCE [LARGE SCALE GENOMIC DNA]</scope>
    <source>
        <strain evidence="2 3">KCTC 19473</strain>
    </source>
</reference>
<keyword evidence="1" id="KW-0812">Transmembrane</keyword>
<keyword evidence="1" id="KW-1133">Transmembrane helix</keyword>
<dbReference type="AlphaFoldDB" id="A0A919CH02"/>
<feature type="transmembrane region" description="Helical" evidence="1">
    <location>
        <begin position="69"/>
        <end position="89"/>
    </location>
</feature>
<evidence type="ECO:0008006" key="4">
    <source>
        <dbReference type="Google" id="ProtNLM"/>
    </source>
</evidence>
<evidence type="ECO:0000256" key="1">
    <source>
        <dbReference type="SAM" id="Phobius"/>
    </source>
</evidence>
<dbReference type="Proteomes" id="UP000654947">
    <property type="component" value="Unassembled WGS sequence"/>
</dbReference>
<accession>A0A919CH02</accession>
<dbReference type="InterPro" id="IPR025671">
    <property type="entry name" value="HXXEE"/>
</dbReference>
<organism evidence="2 3">
    <name type="scientific">Nocardiopsis kunsanensis</name>
    <dbReference type="NCBI Taxonomy" id="141693"/>
    <lineage>
        <taxon>Bacteria</taxon>
        <taxon>Bacillati</taxon>
        <taxon>Actinomycetota</taxon>
        <taxon>Actinomycetes</taxon>
        <taxon>Streptosporangiales</taxon>
        <taxon>Nocardiopsidaceae</taxon>
        <taxon>Nocardiopsis</taxon>
    </lineage>
</organism>
<proteinExistence type="predicted"/>
<evidence type="ECO:0000313" key="3">
    <source>
        <dbReference type="Proteomes" id="UP000654947"/>
    </source>
</evidence>
<feature type="transmembrane region" description="Helical" evidence="1">
    <location>
        <begin position="101"/>
        <end position="119"/>
    </location>
</feature>
<protein>
    <recommendedName>
        <fullName evidence="4">HXXEE domain-containing protein</fullName>
    </recommendedName>
</protein>
<feature type="transmembrane region" description="Helical" evidence="1">
    <location>
        <begin position="154"/>
        <end position="175"/>
    </location>
</feature>
<keyword evidence="1" id="KW-0472">Membrane</keyword>
<sequence length="178" mass="19020">MSDTESGSVGEPDAADGPHTRRPAAALWLVTLAALTVHNVEEGMLGLNRWLTERPWFPPQASHLSDGQFTAALVIVTVAVGIIAVVSVFMPPRWGIEALTAVAYALIVNAVSHILMSFVSWDPMPGMFTSVLVLLPVSILVLRRLPATRWTAGSVVGTVLLAFVLLFGALVPAQYLPL</sequence>
<name>A0A919CH02_9ACTN</name>
<keyword evidence="3" id="KW-1185">Reference proteome</keyword>